<keyword evidence="1" id="KW-0472">Membrane</keyword>
<evidence type="ECO:0000256" key="1">
    <source>
        <dbReference type="SAM" id="Phobius"/>
    </source>
</evidence>
<evidence type="ECO:0000313" key="2">
    <source>
        <dbReference type="EMBL" id="CAI5450812.1"/>
    </source>
</evidence>
<name>A0A9P1IT94_9PELO</name>
<reference evidence="2" key="1">
    <citation type="submission" date="2022-11" db="EMBL/GenBank/DDBJ databases">
        <authorList>
            <person name="Kikuchi T."/>
        </authorList>
    </citation>
    <scope>NUCLEOTIDE SEQUENCE</scope>
    <source>
        <strain evidence="2">PS1010</strain>
    </source>
</reference>
<sequence length="113" mass="13316">MNLLHELISTFFCITVFYFFCEIHDEKGLTFADLGCHIDIISCDPELGPGVEANCEITCGESDDSDELARFIFAWVMVFYLVFNYFSVLWKIRQHFFPAQRRVIMRRSIIRFV</sequence>
<evidence type="ECO:0000313" key="3">
    <source>
        <dbReference type="Proteomes" id="UP001152747"/>
    </source>
</evidence>
<keyword evidence="1" id="KW-0812">Transmembrane</keyword>
<keyword evidence="1" id="KW-1133">Transmembrane helix</keyword>
<comment type="caution">
    <text evidence="2">The sequence shown here is derived from an EMBL/GenBank/DDBJ whole genome shotgun (WGS) entry which is preliminary data.</text>
</comment>
<organism evidence="2 3">
    <name type="scientific">Caenorhabditis angaria</name>
    <dbReference type="NCBI Taxonomy" id="860376"/>
    <lineage>
        <taxon>Eukaryota</taxon>
        <taxon>Metazoa</taxon>
        <taxon>Ecdysozoa</taxon>
        <taxon>Nematoda</taxon>
        <taxon>Chromadorea</taxon>
        <taxon>Rhabditida</taxon>
        <taxon>Rhabditina</taxon>
        <taxon>Rhabditomorpha</taxon>
        <taxon>Rhabditoidea</taxon>
        <taxon>Rhabditidae</taxon>
        <taxon>Peloderinae</taxon>
        <taxon>Caenorhabditis</taxon>
    </lineage>
</organism>
<proteinExistence type="predicted"/>
<keyword evidence="3" id="KW-1185">Reference proteome</keyword>
<dbReference type="EMBL" id="CANHGI010000005">
    <property type="protein sequence ID" value="CAI5450812.1"/>
    <property type="molecule type" value="Genomic_DNA"/>
</dbReference>
<accession>A0A9P1IT94</accession>
<gene>
    <name evidence="2" type="ORF">CAMP_LOCUS13449</name>
</gene>
<protein>
    <submittedName>
        <fullName evidence="2">Uncharacterized protein</fullName>
    </submittedName>
</protein>
<feature type="transmembrane region" description="Helical" evidence="1">
    <location>
        <begin position="72"/>
        <end position="92"/>
    </location>
</feature>
<dbReference type="AlphaFoldDB" id="A0A9P1IT94"/>
<dbReference type="Proteomes" id="UP001152747">
    <property type="component" value="Unassembled WGS sequence"/>
</dbReference>